<sequence>MALPLEAVLETAIYVDDIDAAEGFYGGLLGFEKILREAERHVFYRCGPGVLLVFNPAETVKPAPQGALPVPPHGARGPGHVCFRVAAAEIEGVKARLLEAGVEIEADFFWPNSARSIYFRDPAGNSLECAEARLWGIEDEDAQA</sequence>
<comment type="caution">
    <text evidence="2">The sequence shown here is derived from an EMBL/GenBank/DDBJ whole genome shotgun (WGS) entry which is preliminary data.</text>
</comment>
<dbReference type="InterPro" id="IPR004360">
    <property type="entry name" value="Glyas_Fos-R_dOase_dom"/>
</dbReference>
<dbReference type="PANTHER" id="PTHR21366">
    <property type="entry name" value="GLYOXALASE FAMILY PROTEIN"/>
    <property type="match status" value="1"/>
</dbReference>
<evidence type="ECO:0000313" key="2">
    <source>
        <dbReference type="EMBL" id="MDQ0455382.1"/>
    </source>
</evidence>
<name>A0ABU0IAY3_9HYPH</name>
<organism evidence="2 3">
    <name type="scientific">Rhizobium paknamense</name>
    <dbReference type="NCBI Taxonomy" id="1206817"/>
    <lineage>
        <taxon>Bacteria</taxon>
        <taxon>Pseudomonadati</taxon>
        <taxon>Pseudomonadota</taxon>
        <taxon>Alphaproteobacteria</taxon>
        <taxon>Hyphomicrobiales</taxon>
        <taxon>Rhizobiaceae</taxon>
        <taxon>Rhizobium/Agrobacterium group</taxon>
        <taxon>Rhizobium</taxon>
    </lineage>
</organism>
<feature type="domain" description="VOC" evidence="1">
    <location>
        <begin position="7"/>
        <end position="132"/>
    </location>
</feature>
<dbReference type="PROSITE" id="PS51819">
    <property type="entry name" value="VOC"/>
    <property type="match status" value="1"/>
</dbReference>
<evidence type="ECO:0000313" key="3">
    <source>
        <dbReference type="Proteomes" id="UP001235269"/>
    </source>
</evidence>
<proteinExistence type="predicted"/>
<dbReference type="Pfam" id="PF00903">
    <property type="entry name" value="Glyoxalase"/>
    <property type="match status" value="1"/>
</dbReference>
<keyword evidence="3" id="KW-1185">Reference proteome</keyword>
<dbReference type="Gene3D" id="3.10.180.10">
    <property type="entry name" value="2,3-Dihydroxybiphenyl 1,2-Dioxygenase, domain 1"/>
    <property type="match status" value="1"/>
</dbReference>
<reference evidence="2 3" key="1">
    <citation type="submission" date="2023-07" db="EMBL/GenBank/DDBJ databases">
        <title>Genomic Encyclopedia of Type Strains, Phase IV (KMG-IV): sequencing the most valuable type-strain genomes for metagenomic binning, comparative biology and taxonomic classification.</title>
        <authorList>
            <person name="Goeker M."/>
        </authorList>
    </citation>
    <scope>NUCLEOTIDE SEQUENCE [LARGE SCALE GENOMIC DNA]</scope>
    <source>
        <strain evidence="2 3">DSM 100301</strain>
    </source>
</reference>
<accession>A0ABU0IAY3</accession>
<evidence type="ECO:0000259" key="1">
    <source>
        <dbReference type="PROSITE" id="PS51819"/>
    </source>
</evidence>
<dbReference type="InterPro" id="IPR037523">
    <property type="entry name" value="VOC_core"/>
</dbReference>
<dbReference type="InterPro" id="IPR050383">
    <property type="entry name" value="GlyoxalaseI/FosfomycinResist"/>
</dbReference>
<dbReference type="EMBL" id="JAUSWH010000004">
    <property type="protein sequence ID" value="MDQ0455382.1"/>
    <property type="molecule type" value="Genomic_DNA"/>
</dbReference>
<dbReference type="RefSeq" id="WP_307157569.1">
    <property type="nucleotide sequence ID" value="NZ_JAUSWH010000004.1"/>
</dbReference>
<dbReference type="InterPro" id="IPR029068">
    <property type="entry name" value="Glyas_Bleomycin-R_OHBP_Dase"/>
</dbReference>
<dbReference type="Proteomes" id="UP001235269">
    <property type="component" value="Unassembled WGS sequence"/>
</dbReference>
<protein>
    <submittedName>
        <fullName evidence="2">Catechol 2,3-dioxygenase-like lactoylglutathione lyase family enzyme</fullName>
    </submittedName>
</protein>
<dbReference type="SUPFAM" id="SSF54593">
    <property type="entry name" value="Glyoxalase/Bleomycin resistance protein/Dihydroxybiphenyl dioxygenase"/>
    <property type="match status" value="1"/>
</dbReference>
<gene>
    <name evidence="2" type="ORF">QO005_001716</name>
</gene>
<dbReference type="PANTHER" id="PTHR21366:SF22">
    <property type="entry name" value="VOC DOMAIN-CONTAINING PROTEIN"/>
    <property type="match status" value="1"/>
</dbReference>